<comment type="caution">
    <text evidence="1">The sequence shown here is derived from an EMBL/GenBank/DDBJ whole genome shotgun (WGS) entry which is preliminary data.</text>
</comment>
<sequence length="137" mass="15882">MDTIIPFGVENIRNGVDRPTIKPNAWVADISDKKPVIELGWDQPQYVREINLVFDTDTDHPMESVLMTHPETVMPFCVRNYYIEDDQGRIVYQKKDNFQTINKIVFDEPVVTQKLHLIMEHPSAQIAASIFSIRCYS</sequence>
<name>A0ABS9SJ60_9BACT</name>
<gene>
    <name evidence="1" type="ORF">MKP09_10960</name>
</gene>
<proteinExistence type="predicted"/>
<dbReference type="RefSeq" id="WP_240828878.1">
    <property type="nucleotide sequence ID" value="NZ_JAKWBL010000001.1"/>
</dbReference>
<keyword evidence="2" id="KW-1185">Reference proteome</keyword>
<dbReference type="Proteomes" id="UP001202248">
    <property type="component" value="Unassembled WGS sequence"/>
</dbReference>
<protein>
    <submittedName>
        <fullName evidence="1">Uncharacterized protein</fullName>
    </submittedName>
</protein>
<evidence type="ECO:0000313" key="2">
    <source>
        <dbReference type="Proteomes" id="UP001202248"/>
    </source>
</evidence>
<organism evidence="1 2">
    <name type="scientific">Niabella ginsengisoli</name>
    <dbReference type="NCBI Taxonomy" id="522298"/>
    <lineage>
        <taxon>Bacteria</taxon>
        <taxon>Pseudomonadati</taxon>
        <taxon>Bacteroidota</taxon>
        <taxon>Chitinophagia</taxon>
        <taxon>Chitinophagales</taxon>
        <taxon>Chitinophagaceae</taxon>
        <taxon>Niabella</taxon>
    </lineage>
</organism>
<reference evidence="1 2" key="1">
    <citation type="submission" date="2022-02" db="EMBL/GenBank/DDBJ databases">
        <authorList>
            <person name="Min J."/>
        </authorList>
    </citation>
    <scope>NUCLEOTIDE SEQUENCE [LARGE SCALE GENOMIC DNA]</scope>
    <source>
        <strain evidence="1 2">GR10-1</strain>
    </source>
</reference>
<evidence type="ECO:0000313" key="1">
    <source>
        <dbReference type="EMBL" id="MCH5598394.1"/>
    </source>
</evidence>
<dbReference type="EMBL" id="JAKWBL010000001">
    <property type="protein sequence ID" value="MCH5598394.1"/>
    <property type="molecule type" value="Genomic_DNA"/>
</dbReference>
<accession>A0ABS9SJ60</accession>